<keyword evidence="1" id="KW-0677">Repeat</keyword>
<feature type="repeat" description="TPR" evidence="3">
    <location>
        <begin position="157"/>
        <end position="190"/>
    </location>
</feature>
<dbReference type="EMBL" id="JBHMEY010000012">
    <property type="protein sequence ID" value="MFB9096033.1"/>
    <property type="molecule type" value="Genomic_DNA"/>
</dbReference>
<name>A0ABV5GL40_9FLAO</name>
<dbReference type="Proteomes" id="UP001589607">
    <property type="component" value="Unassembled WGS sequence"/>
</dbReference>
<dbReference type="InterPro" id="IPR019734">
    <property type="entry name" value="TPR_rpt"/>
</dbReference>
<evidence type="ECO:0000313" key="4">
    <source>
        <dbReference type="EMBL" id="MFB9096033.1"/>
    </source>
</evidence>
<reference evidence="4 5" key="1">
    <citation type="submission" date="2024-09" db="EMBL/GenBank/DDBJ databases">
        <authorList>
            <person name="Sun Q."/>
            <person name="Mori K."/>
        </authorList>
    </citation>
    <scope>NUCLEOTIDE SEQUENCE [LARGE SCALE GENOMIC DNA]</scope>
    <source>
        <strain evidence="4 5">CECT 7955</strain>
    </source>
</reference>
<feature type="repeat" description="TPR" evidence="3">
    <location>
        <begin position="191"/>
        <end position="224"/>
    </location>
</feature>
<dbReference type="PROSITE" id="PS50005">
    <property type="entry name" value="TPR"/>
    <property type="match status" value="3"/>
</dbReference>
<dbReference type="Gene3D" id="1.25.40.10">
    <property type="entry name" value="Tetratricopeptide repeat domain"/>
    <property type="match status" value="2"/>
</dbReference>
<feature type="repeat" description="TPR" evidence="3">
    <location>
        <begin position="89"/>
        <end position="122"/>
    </location>
</feature>
<dbReference type="PANTHER" id="PTHR44858">
    <property type="entry name" value="TETRATRICOPEPTIDE REPEAT PROTEIN 6"/>
    <property type="match status" value="1"/>
</dbReference>
<evidence type="ECO:0000256" key="2">
    <source>
        <dbReference type="ARBA" id="ARBA00022803"/>
    </source>
</evidence>
<evidence type="ECO:0000313" key="5">
    <source>
        <dbReference type="Proteomes" id="UP001589607"/>
    </source>
</evidence>
<evidence type="ECO:0000256" key="3">
    <source>
        <dbReference type="PROSITE-ProRule" id="PRU00339"/>
    </source>
</evidence>
<keyword evidence="2 3" id="KW-0802">TPR repeat</keyword>
<accession>A0ABV5GL40</accession>
<keyword evidence="5" id="KW-1185">Reference proteome</keyword>
<sequence>MKKIYLQCLMIFCLCQNVISQSIIENNSFDDFYLEELSQENTALKKRIQLFPEKAKIVNSKIASSLKNKDYQSAIEFTKILDSILPNNSDVKNFKGKMYYKLNNPELSLQSFNEAIALDANNKWFYMNKIGVLYEADRFEEVFLTFNELLRIAPNWAIAYNSKAGILSGFNRNEEAMFCYNKALKIEPKSAQILTNRGDLFHKLGEKEKALSDYKQALIYQSDYQSAAEKIKEISN</sequence>
<dbReference type="Pfam" id="PF13414">
    <property type="entry name" value="TPR_11"/>
    <property type="match status" value="1"/>
</dbReference>
<dbReference type="RefSeq" id="WP_236457350.1">
    <property type="nucleotide sequence ID" value="NZ_CBCSGE010000006.1"/>
</dbReference>
<gene>
    <name evidence="4" type="ORF">ACFFVF_05860</name>
</gene>
<proteinExistence type="predicted"/>
<dbReference type="SMART" id="SM00028">
    <property type="entry name" value="TPR"/>
    <property type="match status" value="3"/>
</dbReference>
<comment type="caution">
    <text evidence="4">The sequence shown here is derived from an EMBL/GenBank/DDBJ whole genome shotgun (WGS) entry which is preliminary data.</text>
</comment>
<dbReference type="Pfam" id="PF13181">
    <property type="entry name" value="TPR_8"/>
    <property type="match status" value="1"/>
</dbReference>
<protein>
    <submittedName>
        <fullName evidence="4">Tetratricopeptide repeat protein</fullName>
    </submittedName>
</protein>
<evidence type="ECO:0000256" key="1">
    <source>
        <dbReference type="ARBA" id="ARBA00022737"/>
    </source>
</evidence>
<dbReference type="InterPro" id="IPR011990">
    <property type="entry name" value="TPR-like_helical_dom_sf"/>
</dbReference>
<dbReference type="InterPro" id="IPR050498">
    <property type="entry name" value="Ycf3"/>
</dbReference>
<organism evidence="4 5">
    <name type="scientific">Flavobacterium jumunjinense</name>
    <dbReference type="NCBI Taxonomy" id="998845"/>
    <lineage>
        <taxon>Bacteria</taxon>
        <taxon>Pseudomonadati</taxon>
        <taxon>Bacteroidota</taxon>
        <taxon>Flavobacteriia</taxon>
        <taxon>Flavobacteriales</taxon>
        <taxon>Flavobacteriaceae</taxon>
        <taxon>Flavobacterium</taxon>
    </lineage>
</organism>
<dbReference type="PANTHER" id="PTHR44858:SF1">
    <property type="entry name" value="UDP-N-ACETYLGLUCOSAMINE--PEPTIDE N-ACETYLGLUCOSAMINYLTRANSFERASE SPINDLY-RELATED"/>
    <property type="match status" value="1"/>
</dbReference>
<dbReference type="SUPFAM" id="SSF48452">
    <property type="entry name" value="TPR-like"/>
    <property type="match status" value="1"/>
</dbReference>